<dbReference type="PANTHER" id="PTHR33799:SF1">
    <property type="entry name" value="PTS SYSTEM MANNOSE-SPECIFIC EIIAB COMPONENT-RELATED"/>
    <property type="match status" value="1"/>
</dbReference>
<dbReference type="PANTHER" id="PTHR33799">
    <property type="entry name" value="PTS PERMEASE-RELATED-RELATED"/>
    <property type="match status" value="1"/>
</dbReference>
<dbReference type="Proteomes" id="UP000004090">
    <property type="component" value="Unassembled WGS sequence"/>
</dbReference>
<feature type="domain" description="PTS EIIA type-4" evidence="8">
    <location>
        <begin position="18"/>
        <end position="147"/>
    </location>
</feature>
<evidence type="ECO:0000256" key="6">
    <source>
        <dbReference type="ARBA" id="ARBA00022683"/>
    </source>
</evidence>
<dbReference type="HOGENOM" id="CLU_123235_0_1_9"/>
<name>A8RA75_9FIRM</name>
<evidence type="ECO:0000313" key="10">
    <source>
        <dbReference type="Proteomes" id="UP000004090"/>
    </source>
</evidence>
<dbReference type="InterPro" id="IPR033887">
    <property type="entry name" value="PTS_IIA_man"/>
</dbReference>
<dbReference type="Pfam" id="PF03610">
    <property type="entry name" value="EIIA-man"/>
    <property type="match status" value="1"/>
</dbReference>
<dbReference type="PROSITE" id="PS51096">
    <property type="entry name" value="PTS_EIIA_TYPE_4"/>
    <property type="match status" value="1"/>
</dbReference>
<evidence type="ECO:0000256" key="1">
    <source>
        <dbReference type="ARBA" id="ARBA00004496"/>
    </source>
</evidence>
<dbReference type="InterPro" id="IPR051471">
    <property type="entry name" value="Bacterial_PTS_sugar_comp"/>
</dbReference>
<evidence type="ECO:0000256" key="3">
    <source>
        <dbReference type="ARBA" id="ARBA00022490"/>
    </source>
</evidence>
<evidence type="ECO:0000259" key="8">
    <source>
        <dbReference type="PROSITE" id="PS51096"/>
    </source>
</evidence>
<evidence type="ECO:0000313" key="9">
    <source>
        <dbReference type="EMBL" id="EDP11550.1"/>
    </source>
</evidence>
<organism evidence="9 10">
    <name type="scientific">Amedibacillus dolichus DSM 3991</name>
    <dbReference type="NCBI Taxonomy" id="428127"/>
    <lineage>
        <taxon>Bacteria</taxon>
        <taxon>Bacillati</taxon>
        <taxon>Bacillota</taxon>
        <taxon>Erysipelotrichia</taxon>
        <taxon>Erysipelotrichales</taxon>
        <taxon>Erysipelotrichaceae</taxon>
        <taxon>Amedibacillus</taxon>
    </lineage>
</organism>
<dbReference type="GO" id="GO:0016020">
    <property type="term" value="C:membrane"/>
    <property type="evidence" value="ECO:0007669"/>
    <property type="project" value="InterPro"/>
</dbReference>
<dbReference type="GO" id="GO:0009401">
    <property type="term" value="P:phosphoenolpyruvate-dependent sugar phosphotransferase system"/>
    <property type="evidence" value="ECO:0007669"/>
    <property type="project" value="UniProtKB-KW"/>
</dbReference>
<accession>A8RA75</accession>
<reference evidence="9 10" key="1">
    <citation type="submission" date="2007-09" db="EMBL/GenBank/DDBJ databases">
        <title>Draft genome sequence of Eubacterium dolichum (DSM 3991).</title>
        <authorList>
            <person name="Sudarsanam P."/>
            <person name="Ley R."/>
            <person name="Guruge J."/>
            <person name="Turnbaugh P.J."/>
            <person name="Mahowald M."/>
            <person name="Liep D."/>
            <person name="Gordon J."/>
        </authorList>
    </citation>
    <scope>NUCLEOTIDE SEQUENCE [LARGE SCALE GENOMIC DNA]</scope>
    <source>
        <strain evidence="9 10">DSM 3991</strain>
    </source>
</reference>
<dbReference type="InterPro" id="IPR036662">
    <property type="entry name" value="PTS_EIIA_man-typ_sf"/>
</dbReference>
<comment type="caution">
    <text evidence="9">The sequence shown here is derived from an EMBL/GenBank/DDBJ whole genome shotgun (WGS) entry which is preliminary data.</text>
</comment>
<evidence type="ECO:0000256" key="5">
    <source>
        <dbReference type="ARBA" id="ARBA00022679"/>
    </source>
</evidence>
<sequence length="156" mass="16724">MNVKIIAVFCIQRGGVYMVALLLVTHGDLAKALLNSAALIMGEAPLIESYGLYHGDDVDELKEKVKAAIVRLNVQSQSDGVLVLTDLFGGSPSNVTARSLHELGNSVKVECVTGVNLPMLLEVATSASYRSLEELKDVCLSIGNQSIISIRDKIQI</sequence>
<dbReference type="STRING" id="428127.EUBDOL_00728"/>
<reference evidence="9 10" key="2">
    <citation type="submission" date="2007-09" db="EMBL/GenBank/DDBJ databases">
        <authorList>
            <person name="Fulton L."/>
            <person name="Clifton S."/>
            <person name="Fulton B."/>
            <person name="Xu J."/>
            <person name="Minx P."/>
            <person name="Pepin K.H."/>
            <person name="Johnson M."/>
            <person name="Thiruvilangam P."/>
            <person name="Bhonagiri V."/>
            <person name="Nash W.E."/>
            <person name="Mardis E.R."/>
            <person name="Wilson R.K."/>
        </authorList>
    </citation>
    <scope>NUCLEOTIDE SEQUENCE [LARGE SCALE GENOMIC DNA]</scope>
    <source>
        <strain evidence="9 10">DSM 3991</strain>
    </source>
</reference>
<dbReference type="AlphaFoldDB" id="A8RA75"/>
<keyword evidence="7" id="KW-0418">Kinase</keyword>
<proteinExistence type="predicted"/>
<comment type="subcellular location">
    <subcellularLocation>
        <location evidence="1">Cytoplasm</location>
    </subcellularLocation>
</comment>
<dbReference type="GO" id="GO:0016301">
    <property type="term" value="F:kinase activity"/>
    <property type="evidence" value="ECO:0007669"/>
    <property type="project" value="UniProtKB-KW"/>
</dbReference>
<protein>
    <submittedName>
        <fullName evidence="9">PTS system fructose IIA component</fullName>
    </submittedName>
</protein>
<dbReference type="InterPro" id="IPR004701">
    <property type="entry name" value="PTS_EIIA_man-typ"/>
</dbReference>
<evidence type="ECO:0000256" key="2">
    <source>
        <dbReference type="ARBA" id="ARBA00022448"/>
    </source>
</evidence>
<dbReference type="EMBL" id="ABAW02000018">
    <property type="protein sequence ID" value="EDP11550.1"/>
    <property type="molecule type" value="Genomic_DNA"/>
</dbReference>
<dbReference type="Gene3D" id="3.40.50.510">
    <property type="entry name" value="Phosphotransferase system, mannose-type IIA component"/>
    <property type="match status" value="1"/>
</dbReference>
<dbReference type="SUPFAM" id="SSF53062">
    <property type="entry name" value="PTS system fructose IIA component-like"/>
    <property type="match status" value="1"/>
</dbReference>
<keyword evidence="6" id="KW-0598">Phosphotransferase system</keyword>
<dbReference type="eggNOG" id="COG2893">
    <property type="taxonomic scope" value="Bacteria"/>
</dbReference>
<gene>
    <name evidence="9" type="ORF">EUBDOL_00728</name>
</gene>
<keyword evidence="5" id="KW-0808">Transferase</keyword>
<dbReference type="GO" id="GO:0005737">
    <property type="term" value="C:cytoplasm"/>
    <property type="evidence" value="ECO:0007669"/>
    <property type="project" value="UniProtKB-SubCell"/>
</dbReference>
<evidence type="ECO:0000256" key="7">
    <source>
        <dbReference type="ARBA" id="ARBA00022777"/>
    </source>
</evidence>
<evidence type="ECO:0000256" key="4">
    <source>
        <dbReference type="ARBA" id="ARBA00022597"/>
    </source>
</evidence>
<keyword evidence="2" id="KW-0813">Transport</keyword>
<keyword evidence="3" id="KW-0963">Cytoplasm</keyword>
<dbReference type="CDD" id="cd00006">
    <property type="entry name" value="PTS_IIA_man"/>
    <property type="match status" value="1"/>
</dbReference>
<keyword evidence="4" id="KW-0762">Sugar transport</keyword>